<evidence type="ECO:0000313" key="2">
    <source>
        <dbReference type="EMBL" id="MEZ8719930.1"/>
    </source>
</evidence>
<protein>
    <submittedName>
        <fullName evidence="2">Uncharacterized protein</fullName>
    </submittedName>
</protein>
<feature type="coiled-coil region" evidence="1">
    <location>
        <begin position="91"/>
        <end position="118"/>
    </location>
</feature>
<dbReference type="Proteomes" id="UP001570071">
    <property type="component" value="Unassembled WGS sequence"/>
</dbReference>
<keyword evidence="1" id="KW-0175">Coiled coil</keyword>
<evidence type="ECO:0000313" key="3">
    <source>
        <dbReference type="Proteomes" id="UP001570071"/>
    </source>
</evidence>
<keyword evidence="3" id="KW-1185">Reference proteome</keyword>
<organism evidence="2 3">
    <name type="scientific">Vibrio pomeroyi</name>
    <dbReference type="NCBI Taxonomy" id="198832"/>
    <lineage>
        <taxon>Bacteria</taxon>
        <taxon>Pseudomonadati</taxon>
        <taxon>Pseudomonadota</taxon>
        <taxon>Gammaproteobacteria</taxon>
        <taxon>Vibrionales</taxon>
        <taxon>Vibrionaceae</taxon>
        <taxon>Vibrio</taxon>
    </lineage>
</organism>
<proteinExistence type="predicted"/>
<dbReference type="RefSeq" id="WP_372122015.1">
    <property type="nucleotide sequence ID" value="NZ_JBFSSG010000002.1"/>
</dbReference>
<evidence type="ECO:0000256" key="1">
    <source>
        <dbReference type="SAM" id="Coils"/>
    </source>
</evidence>
<reference evidence="2 3" key="1">
    <citation type="journal article" date="2024" name="ISME J.">
        <title>Tailless and filamentous prophages are predominant in marine Vibrio.</title>
        <authorList>
            <person name="Steensen K."/>
            <person name="Seneca J."/>
            <person name="Bartlau N."/>
            <person name="Yu X.A."/>
            <person name="Hussain F.A."/>
            <person name="Polz M.F."/>
        </authorList>
    </citation>
    <scope>NUCLEOTIDE SEQUENCE [LARGE SCALE GENOMIC DNA]</scope>
    <source>
        <strain evidence="2 3">10N.239.312.F12</strain>
    </source>
</reference>
<dbReference type="EMBL" id="JBFSSG010000002">
    <property type="protein sequence ID" value="MEZ8719930.1"/>
    <property type="molecule type" value="Genomic_DNA"/>
</dbReference>
<gene>
    <name evidence="2" type="ORF">AB6D66_02550</name>
</gene>
<accession>A0ABV4MRZ2</accession>
<comment type="caution">
    <text evidence="2">The sequence shown here is derived from an EMBL/GenBank/DDBJ whole genome shotgun (WGS) entry which is preliminary data.</text>
</comment>
<name>A0ABV4MRZ2_9VIBR</name>
<sequence>MSRREAKKQLFYTALLESLDNLIDEGFTGEITQTKVIANAKFPDGKLVGKTTLYGKNENRKEFIHAEFMKKLDGLIEKANKKTTTIVERKTASTTQKLKDKRSEYKELEAEYDSVLVQFAELVESKKNVNAASNENRARTLEADLYVVASLLNSRIDGQIKEIADIVENYKMKHSGQERLAVVNDRVSRLERQIRDSKITSLFGTMNES</sequence>